<evidence type="ECO:0000256" key="1">
    <source>
        <dbReference type="ARBA" id="ARBA00022723"/>
    </source>
</evidence>
<proteinExistence type="predicted"/>
<dbReference type="SMART" id="SM00184">
    <property type="entry name" value="RING"/>
    <property type="match status" value="1"/>
</dbReference>
<evidence type="ECO:0000256" key="4">
    <source>
        <dbReference type="PROSITE-ProRule" id="PRU00175"/>
    </source>
</evidence>
<dbReference type="PROSITE" id="PS50089">
    <property type="entry name" value="ZF_RING_2"/>
    <property type="match status" value="1"/>
</dbReference>
<dbReference type="HOGENOM" id="CLU_515299_0_0_1"/>
<organism evidence="7 8">
    <name type="scientific">Emiliania huxleyi (strain CCMP1516)</name>
    <dbReference type="NCBI Taxonomy" id="280463"/>
    <lineage>
        <taxon>Eukaryota</taxon>
        <taxon>Haptista</taxon>
        <taxon>Haptophyta</taxon>
        <taxon>Prymnesiophyceae</taxon>
        <taxon>Isochrysidales</taxon>
        <taxon>Noelaerhabdaceae</taxon>
        <taxon>Emiliania</taxon>
    </lineage>
</organism>
<dbReference type="GO" id="GO:0043122">
    <property type="term" value="P:regulation of canonical NF-kappaB signal transduction"/>
    <property type="evidence" value="ECO:0007669"/>
    <property type="project" value="TreeGrafter"/>
</dbReference>
<reference evidence="7" key="2">
    <citation type="submission" date="2024-10" db="UniProtKB">
        <authorList>
            <consortium name="EnsemblProtists"/>
        </authorList>
    </citation>
    <scope>IDENTIFICATION</scope>
</reference>
<keyword evidence="5" id="KW-0472">Membrane</keyword>
<dbReference type="Pfam" id="PF00097">
    <property type="entry name" value="zf-C3HC4"/>
    <property type="match status" value="1"/>
</dbReference>
<feature type="transmembrane region" description="Helical" evidence="5">
    <location>
        <begin position="291"/>
        <end position="311"/>
    </location>
</feature>
<dbReference type="GeneID" id="17284592"/>
<dbReference type="PROSITE" id="PS00518">
    <property type="entry name" value="ZF_RING_1"/>
    <property type="match status" value="1"/>
</dbReference>
<dbReference type="RefSeq" id="XP_005791750.1">
    <property type="nucleotide sequence ID" value="XM_005791693.1"/>
</dbReference>
<evidence type="ECO:0000313" key="7">
    <source>
        <dbReference type="EnsemblProtists" id="EOD39321"/>
    </source>
</evidence>
<evidence type="ECO:0000313" key="8">
    <source>
        <dbReference type="Proteomes" id="UP000013827"/>
    </source>
</evidence>
<dbReference type="AlphaFoldDB" id="A0A0D3KU86"/>
<evidence type="ECO:0000256" key="2">
    <source>
        <dbReference type="ARBA" id="ARBA00022771"/>
    </source>
</evidence>
<evidence type="ECO:0000259" key="6">
    <source>
        <dbReference type="PROSITE" id="PS50089"/>
    </source>
</evidence>
<keyword evidence="1" id="KW-0479">Metal-binding</keyword>
<dbReference type="PaxDb" id="2903-EOD39321"/>
<dbReference type="EnsemblProtists" id="EOD39321">
    <property type="protein sequence ID" value="EOD39321"/>
    <property type="gene ID" value="EMIHUDRAFT_223480"/>
</dbReference>
<evidence type="ECO:0000256" key="5">
    <source>
        <dbReference type="SAM" id="Phobius"/>
    </source>
</evidence>
<dbReference type="SUPFAM" id="SSF49599">
    <property type="entry name" value="TRAF domain-like"/>
    <property type="match status" value="1"/>
</dbReference>
<sequence>MRHEREALGLDESHSSRSIFKTLNEAELSESLVYLTCPICEEVLEKDPLFTPCHHTFCGACIRGRLREGEESCAECLAPLKEGDLQPNLMAAKLLSRMRSCCIYKAHGCSWKGRVSELSQHYRSCSYAAGPCPFGTVADCPCGRKYRFSEQQTHRATCLPYQREARRRAEREAISQKLRRSRRHTAELRANSRSVRLGGAQEAVELVSESLIPHLVALALFALLVQPLRRDGTFAAAVYNIAAAYSQQGPRLRFGAVLLAASLTADGLDPYTLMERALGWAASMRANDETLTLLFLLLPIITLKAVCLFLLTEGRKATGQRDAAAARAADLGAALEEYLGRALLLVGCVLSLLRADASCALGLLATLGQSESRLYFSRALLGTALLALAVDADWLGGRLALLCTAEARSAIAGDTLSRDAAEELAEGFRRQRAEERQLALSKSLFALGFLSLLLGSVGVLYGSEGIAPSLSAPLLELPVLSMVAAFGCLRDSGTCRSSPRKCTRFLWSTVYLHCTLLLLLSCSSAPSSR</sequence>
<name>A0A0D3KU86_EMIH1</name>
<dbReference type="SUPFAM" id="SSF57850">
    <property type="entry name" value="RING/U-box"/>
    <property type="match status" value="1"/>
</dbReference>
<feature type="domain" description="RING-type" evidence="6">
    <location>
        <begin position="37"/>
        <end position="76"/>
    </location>
</feature>
<reference evidence="8" key="1">
    <citation type="journal article" date="2013" name="Nature">
        <title>Pan genome of the phytoplankton Emiliania underpins its global distribution.</title>
        <authorList>
            <person name="Read B.A."/>
            <person name="Kegel J."/>
            <person name="Klute M.J."/>
            <person name="Kuo A."/>
            <person name="Lefebvre S.C."/>
            <person name="Maumus F."/>
            <person name="Mayer C."/>
            <person name="Miller J."/>
            <person name="Monier A."/>
            <person name="Salamov A."/>
            <person name="Young J."/>
            <person name="Aguilar M."/>
            <person name="Claverie J.M."/>
            <person name="Frickenhaus S."/>
            <person name="Gonzalez K."/>
            <person name="Herman E.K."/>
            <person name="Lin Y.C."/>
            <person name="Napier J."/>
            <person name="Ogata H."/>
            <person name="Sarno A.F."/>
            <person name="Shmutz J."/>
            <person name="Schroeder D."/>
            <person name="de Vargas C."/>
            <person name="Verret F."/>
            <person name="von Dassow P."/>
            <person name="Valentin K."/>
            <person name="Van de Peer Y."/>
            <person name="Wheeler G."/>
            <person name="Dacks J.B."/>
            <person name="Delwiche C.F."/>
            <person name="Dyhrman S.T."/>
            <person name="Glockner G."/>
            <person name="John U."/>
            <person name="Richards T."/>
            <person name="Worden A.Z."/>
            <person name="Zhang X."/>
            <person name="Grigoriev I.V."/>
            <person name="Allen A.E."/>
            <person name="Bidle K."/>
            <person name="Borodovsky M."/>
            <person name="Bowler C."/>
            <person name="Brownlee C."/>
            <person name="Cock J.M."/>
            <person name="Elias M."/>
            <person name="Gladyshev V.N."/>
            <person name="Groth M."/>
            <person name="Guda C."/>
            <person name="Hadaegh A."/>
            <person name="Iglesias-Rodriguez M.D."/>
            <person name="Jenkins J."/>
            <person name="Jones B.M."/>
            <person name="Lawson T."/>
            <person name="Leese F."/>
            <person name="Lindquist E."/>
            <person name="Lobanov A."/>
            <person name="Lomsadze A."/>
            <person name="Malik S.B."/>
            <person name="Marsh M.E."/>
            <person name="Mackinder L."/>
            <person name="Mock T."/>
            <person name="Mueller-Roeber B."/>
            <person name="Pagarete A."/>
            <person name="Parker M."/>
            <person name="Probert I."/>
            <person name="Quesneville H."/>
            <person name="Raines C."/>
            <person name="Rensing S.A."/>
            <person name="Riano-Pachon D.M."/>
            <person name="Richier S."/>
            <person name="Rokitta S."/>
            <person name="Shiraiwa Y."/>
            <person name="Soanes D.M."/>
            <person name="van der Giezen M."/>
            <person name="Wahlund T.M."/>
            <person name="Williams B."/>
            <person name="Wilson W."/>
            <person name="Wolfe G."/>
            <person name="Wurch L.L."/>
        </authorList>
    </citation>
    <scope>NUCLEOTIDE SEQUENCE</scope>
</reference>
<dbReference type="Proteomes" id="UP000013827">
    <property type="component" value="Unassembled WGS sequence"/>
</dbReference>
<feature type="transmembrane region" description="Helical" evidence="5">
    <location>
        <begin position="474"/>
        <end position="493"/>
    </location>
</feature>
<keyword evidence="5" id="KW-1133">Transmembrane helix</keyword>
<keyword evidence="5" id="KW-0812">Transmembrane</keyword>
<dbReference type="PANTHER" id="PTHR10131:SF157">
    <property type="entry name" value="RECEPTOR-ASSOCIATED FACTOR, PUTATIVE-RELATED"/>
    <property type="match status" value="1"/>
</dbReference>
<feature type="transmembrane region" description="Helical" evidence="5">
    <location>
        <begin position="505"/>
        <end position="526"/>
    </location>
</feature>
<evidence type="ECO:0000256" key="3">
    <source>
        <dbReference type="ARBA" id="ARBA00022833"/>
    </source>
</evidence>
<dbReference type="PANTHER" id="PTHR10131">
    <property type="entry name" value="TNF RECEPTOR ASSOCIATED FACTOR"/>
    <property type="match status" value="1"/>
</dbReference>
<dbReference type="KEGG" id="ehx:EMIHUDRAFT_223480"/>
<dbReference type="GO" id="GO:0008270">
    <property type="term" value="F:zinc ion binding"/>
    <property type="evidence" value="ECO:0007669"/>
    <property type="project" value="UniProtKB-KW"/>
</dbReference>
<keyword evidence="2 4" id="KW-0863">Zinc-finger</keyword>
<dbReference type="InterPro" id="IPR018957">
    <property type="entry name" value="Znf_C3HC4_RING-type"/>
</dbReference>
<keyword evidence="8" id="KW-1185">Reference proteome</keyword>
<feature type="transmembrane region" description="Helical" evidence="5">
    <location>
        <begin position="439"/>
        <end position="462"/>
    </location>
</feature>
<dbReference type="InterPro" id="IPR001841">
    <property type="entry name" value="Znf_RING"/>
</dbReference>
<keyword evidence="3" id="KW-0862">Zinc</keyword>
<accession>A0A0D3KU86</accession>
<dbReference type="STRING" id="2903.R1FUF5"/>
<dbReference type="Gene3D" id="3.30.40.10">
    <property type="entry name" value="Zinc/RING finger domain, C3HC4 (zinc finger)"/>
    <property type="match status" value="2"/>
</dbReference>
<dbReference type="InterPro" id="IPR017907">
    <property type="entry name" value="Znf_RING_CS"/>
</dbReference>
<dbReference type="eggNOG" id="KOG0297">
    <property type="taxonomic scope" value="Eukaryota"/>
</dbReference>
<dbReference type="InterPro" id="IPR013083">
    <property type="entry name" value="Znf_RING/FYVE/PHD"/>
</dbReference>
<protein>
    <recommendedName>
        <fullName evidence="6">RING-type domain-containing protein</fullName>
    </recommendedName>
</protein>